<feature type="coiled-coil region" evidence="1">
    <location>
        <begin position="134"/>
        <end position="161"/>
    </location>
</feature>
<feature type="domain" description="PAC" evidence="2">
    <location>
        <begin position="82"/>
        <end position="143"/>
    </location>
</feature>
<sequence>MAALTSDFPAIFKALPGAQLLLSTDLVIEAASEAYLAATLTQQDALLGRYIFDVFPDNPSSAANGAVRTVRDSLLEVLVTGRPHELTLQPYDLPDPARPGQFLERYWHTRNAPVLDEDGRVTHLIHEIADITAQVQASAELQESQEREQDARAEAEHQRSELLRIFEQAPVAIAAYRGPQFIIELANPTVCRLWGREQAQIIGLGLFEALPEVAGMGYEELLTNVMTTGNPHVAHAMEAVHEREGRRDIVYWDFVYVPMYEEDGSIYGAMVVATEVTEQVQARQKIQELNDQLATANEALHTSNGELLRNQEEVLQVQQLLESHVAERTQQLEAALAAARQYQAINTPQ</sequence>
<dbReference type="PANTHER" id="PTHR44757:SF2">
    <property type="entry name" value="BIOFILM ARCHITECTURE MAINTENANCE PROTEIN MBAA"/>
    <property type="match status" value="1"/>
</dbReference>
<protein>
    <submittedName>
        <fullName evidence="3">PAS domain-containing protein</fullName>
    </submittedName>
</protein>
<gene>
    <name evidence="3" type="ORF">ACFSDX_18205</name>
</gene>
<dbReference type="SUPFAM" id="SSF55785">
    <property type="entry name" value="PYP-like sensor domain (PAS domain)"/>
    <property type="match status" value="2"/>
</dbReference>
<dbReference type="CDD" id="cd00130">
    <property type="entry name" value="PAS"/>
    <property type="match status" value="1"/>
</dbReference>
<dbReference type="InterPro" id="IPR035965">
    <property type="entry name" value="PAS-like_dom_sf"/>
</dbReference>
<evidence type="ECO:0000256" key="1">
    <source>
        <dbReference type="SAM" id="Coils"/>
    </source>
</evidence>
<dbReference type="NCBIfam" id="TIGR00229">
    <property type="entry name" value="sensory_box"/>
    <property type="match status" value="1"/>
</dbReference>
<evidence type="ECO:0000313" key="4">
    <source>
        <dbReference type="Proteomes" id="UP001597197"/>
    </source>
</evidence>
<dbReference type="InterPro" id="IPR000014">
    <property type="entry name" value="PAS"/>
</dbReference>
<dbReference type="Proteomes" id="UP001597197">
    <property type="component" value="Unassembled WGS sequence"/>
</dbReference>
<dbReference type="Gene3D" id="3.30.450.20">
    <property type="entry name" value="PAS domain"/>
    <property type="match status" value="2"/>
</dbReference>
<keyword evidence="4" id="KW-1185">Reference proteome</keyword>
<reference evidence="4" key="1">
    <citation type="journal article" date="2019" name="Int. J. Syst. Evol. Microbiol.">
        <title>The Global Catalogue of Microorganisms (GCM) 10K type strain sequencing project: providing services to taxonomists for standard genome sequencing and annotation.</title>
        <authorList>
            <consortium name="The Broad Institute Genomics Platform"/>
            <consortium name="The Broad Institute Genome Sequencing Center for Infectious Disease"/>
            <person name="Wu L."/>
            <person name="Ma J."/>
        </authorList>
    </citation>
    <scope>NUCLEOTIDE SEQUENCE [LARGE SCALE GENOMIC DNA]</scope>
    <source>
        <strain evidence="4">CGMCC 1.15795</strain>
    </source>
</reference>
<dbReference type="InterPro" id="IPR000700">
    <property type="entry name" value="PAS-assoc_C"/>
</dbReference>
<dbReference type="InterPro" id="IPR013656">
    <property type="entry name" value="PAS_4"/>
</dbReference>
<organism evidence="3 4">
    <name type="scientific">Hymenobacter bucti</name>
    <dbReference type="NCBI Taxonomy" id="1844114"/>
    <lineage>
        <taxon>Bacteria</taxon>
        <taxon>Pseudomonadati</taxon>
        <taxon>Bacteroidota</taxon>
        <taxon>Cytophagia</taxon>
        <taxon>Cytophagales</taxon>
        <taxon>Hymenobacteraceae</taxon>
        <taxon>Hymenobacter</taxon>
    </lineage>
</organism>
<evidence type="ECO:0000259" key="2">
    <source>
        <dbReference type="PROSITE" id="PS50113"/>
    </source>
</evidence>
<evidence type="ECO:0000313" key="3">
    <source>
        <dbReference type="EMBL" id="MFD1874383.1"/>
    </source>
</evidence>
<feature type="coiled-coil region" evidence="1">
    <location>
        <begin position="279"/>
        <end position="306"/>
    </location>
</feature>
<feature type="domain" description="PAC" evidence="2">
    <location>
        <begin position="235"/>
        <end position="288"/>
    </location>
</feature>
<dbReference type="RefSeq" id="WP_382316132.1">
    <property type="nucleotide sequence ID" value="NZ_JBHUFD010000006.1"/>
</dbReference>
<dbReference type="PANTHER" id="PTHR44757">
    <property type="entry name" value="DIGUANYLATE CYCLASE DGCP"/>
    <property type="match status" value="1"/>
</dbReference>
<dbReference type="InterPro" id="IPR052155">
    <property type="entry name" value="Biofilm_reg_signaling"/>
</dbReference>
<proteinExistence type="predicted"/>
<keyword evidence="1" id="KW-0175">Coiled coil</keyword>
<dbReference type="Pfam" id="PF08448">
    <property type="entry name" value="PAS_4"/>
    <property type="match status" value="2"/>
</dbReference>
<dbReference type="SMART" id="SM00091">
    <property type="entry name" value="PAS"/>
    <property type="match status" value="2"/>
</dbReference>
<name>A0ABW4QXN9_9BACT</name>
<dbReference type="PROSITE" id="PS50113">
    <property type="entry name" value="PAC"/>
    <property type="match status" value="2"/>
</dbReference>
<comment type="caution">
    <text evidence="3">The sequence shown here is derived from an EMBL/GenBank/DDBJ whole genome shotgun (WGS) entry which is preliminary data.</text>
</comment>
<accession>A0ABW4QXN9</accession>
<dbReference type="EMBL" id="JBHUFD010000006">
    <property type="protein sequence ID" value="MFD1874383.1"/>
    <property type="molecule type" value="Genomic_DNA"/>
</dbReference>